<feature type="domain" description="HAMP" evidence="17">
    <location>
        <begin position="176"/>
        <end position="228"/>
    </location>
</feature>
<dbReference type="Gene3D" id="6.10.340.10">
    <property type="match status" value="1"/>
</dbReference>
<protein>
    <recommendedName>
        <fullName evidence="14">Sensor protein</fullName>
        <ecNumber evidence="14">2.7.13.3</ecNumber>
    </recommendedName>
</protein>
<dbReference type="CDD" id="cd16917">
    <property type="entry name" value="HATPase_UhpB-NarQ-NarX-like"/>
    <property type="match status" value="1"/>
</dbReference>
<evidence type="ECO:0000256" key="12">
    <source>
        <dbReference type="ARBA" id="ARBA00023012"/>
    </source>
</evidence>
<keyword evidence="6 14" id="KW-0808">Transferase</keyword>
<evidence type="ECO:0000256" key="7">
    <source>
        <dbReference type="ARBA" id="ARBA00022692"/>
    </source>
</evidence>
<dbReference type="PROSITE" id="PS50885">
    <property type="entry name" value="HAMP"/>
    <property type="match status" value="1"/>
</dbReference>
<keyword evidence="5" id="KW-0597">Phosphoprotein</keyword>
<proteinExistence type="predicted"/>
<evidence type="ECO:0000256" key="4">
    <source>
        <dbReference type="ARBA" id="ARBA00022519"/>
    </source>
</evidence>
<sequence length="571" mass="64111">MLKTVKKSVTSTIAKAMGLILLLSIATTSFAIINLASSLNDAEAVNVAGSMRMQSYRLAHDIQINAQDYSSHIYLFERSIYSPSMKALQNWTVPDDITHDYYRLIMRWHELKEVLQSKDRERYLVLVAGFVSQIDAFVFKLQHFSEQKLIKLAWVGGLGLGGILLVSIFVVHFVRREVVTPLKAMVTASEQIQSRSFDVSLNVTSDNEMGILTRTFNNMAADLGKLYRGLEQAVNEKTHKLQHANQSLQVLYHSSQELTASRISQENFQAILRHIVSIEGIVSAKLEIEEIGERNLVLTEGPKCVGRCNQKALMLDGQHLGYLHWCSGLPCPDQALIDNFVQILSRAVYYNQAQRQAEQLLLMEERATIARELHDSLAQSLSYLKIQVSLLKRSVAKLNDEPQLARTNQVIAELDTGLSSAYTQLRELLTTFRLTIKEGTFGQALQEMVVQLGEQTEAEIHLTNDLSSVELDAHQQVHLLQLIREATINAIKHSKAANIRIECCEEGEWVTVSVSDDGVGFDQCNQKLNHYGMSIMQERAARLNGSLSVTASPQNGCAVVLKYQRIKETRI</sequence>
<keyword evidence="11 15" id="KW-1133">Transmembrane helix</keyword>
<organism evidence="18 19">
    <name type="scientific">Vibrio vulnificus</name>
    <dbReference type="NCBI Taxonomy" id="672"/>
    <lineage>
        <taxon>Bacteria</taxon>
        <taxon>Pseudomonadati</taxon>
        <taxon>Pseudomonadota</taxon>
        <taxon>Gammaproteobacteria</taxon>
        <taxon>Vibrionales</taxon>
        <taxon>Vibrionaceae</taxon>
        <taxon>Vibrio</taxon>
    </lineage>
</organism>
<evidence type="ECO:0000256" key="13">
    <source>
        <dbReference type="ARBA" id="ARBA00023136"/>
    </source>
</evidence>
<dbReference type="Proteomes" id="UP000237466">
    <property type="component" value="Unassembled WGS sequence"/>
</dbReference>
<dbReference type="AlphaFoldDB" id="A0A2S3R032"/>
<dbReference type="GO" id="GO:0005524">
    <property type="term" value="F:ATP binding"/>
    <property type="evidence" value="ECO:0007669"/>
    <property type="project" value="UniProtKB-UniRule"/>
</dbReference>
<keyword evidence="7 15" id="KW-0812">Transmembrane</keyword>
<dbReference type="InterPro" id="IPR050482">
    <property type="entry name" value="Sensor_HK_TwoCompSys"/>
</dbReference>
<accession>A0A2S3R032</accession>
<evidence type="ECO:0000313" key="18">
    <source>
        <dbReference type="EMBL" id="POB45543.1"/>
    </source>
</evidence>
<dbReference type="EMBL" id="PDGH01000113">
    <property type="protein sequence ID" value="POB45543.1"/>
    <property type="molecule type" value="Genomic_DNA"/>
</dbReference>
<dbReference type="SUPFAM" id="SSF158472">
    <property type="entry name" value="HAMP domain-like"/>
    <property type="match status" value="1"/>
</dbReference>
<dbReference type="NCBIfam" id="NF008184">
    <property type="entry name" value="PRK10935.1"/>
    <property type="match status" value="1"/>
</dbReference>
<dbReference type="CDD" id="cd22899">
    <property type="entry name" value="NarQ_sensor"/>
    <property type="match status" value="1"/>
</dbReference>
<evidence type="ECO:0000256" key="3">
    <source>
        <dbReference type="ARBA" id="ARBA00022475"/>
    </source>
</evidence>
<dbReference type="InterPro" id="IPR011712">
    <property type="entry name" value="Sig_transdc_His_kin_sub3_dim/P"/>
</dbReference>
<dbReference type="InterPro" id="IPR005467">
    <property type="entry name" value="His_kinase_dom"/>
</dbReference>
<evidence type="ECO:0000256" key="6">
    <source>
        <dbReference type="ARBA" id="ARBA00022679"/>
    </source>
</evidence>
<evidence type="ECO:0000256" key="15">
    <source>
        <dbReference type="SAM" id="Phobius"/>
    </source>
</evidence>
<dbReference type="SUPFAM" id="SSF55874">
    <property type="entry name" value="ATPase domain of HSP90 chaperone/DNA topoisomerase II/histidine kinase"/>
    <property type="match status" value="1"/>
</dbReference>
<dbReference type="PANTHER" id="PTHR24421:SF10">
    <property type="entry name" value="NITRATE_NITRITE SENSOR PROTEIN NARQ"/>
    <property type="match status" value="1"/>
</dbReference>
<dbReference type="PIRSF" id="PIRSF003167">
    <property type="entry name" value="STHK_NarX/NarQ"/>
    <property type="match status" value="1"/>
</dbReference>
<dbReference type="RefSeq" id="WP_103200774.1">
    <property type="nucleotide sequence ID" value="NZ_JAODPV010000005.1"/>
</dbReference>
<feature type="transmembrane region" description="Helical" evidence="15">
    <location>
        <begin position="153"/>
        <end position="174"/>
    </location>
</feature>
<dbReference type="Pfam" id="PF02518">
    <property type="entry name" value="HATPase_c"/>
    <property type="match status" value="1"/>
</dbReference>
<dbReference type="EC" id="2.7.13.3" evidence="14"/>
<dbReference type="GO" id="GO:0046983">
    <property type="term" value="F:protein dimerization activity"/>
    <property type="evidence" value="ECO:0007669"/>
    <property type="project" value="UniProtKB-UniRule"/>
</dbReference>
<reference evidence="18 19" key="1">
    <citation type="journal article" date="2018" name="Front. Microbiol.">
        <title>Phylogeny of Vibrio vulnificus from the Analysis of the Core-Genome: Implications for Intra-Species Taxonomy.</title>
        <authorList>
            <person name="Roig F.J."/>
            <person name="Gonzalez-Candelas F."/>
            <person name="Sanjuan E."/>
            <person name="Fouz B."/>
            <person name="Feil E.J."/>
            <person name="Llorens C."/>
            <person name="Baker-Austin C."/>
            <person name="Oliver J.D."/>
            <person name="Danin-Poleg Y."/>
            <person name="Gibas C.J."/>
            <person name="Kashi Y."/>
            <person name="Gulig P.A."/>
            <person name="Morrison S.S."/>
            <person name="Amaro C."/>
        </authorList>
    </citation>
    <scope>NUCLEOTIDE SEQUENCE [LARGE SCALE GENOMIC DNA]</scope>
    <source>
        <strain evidence="18 19">CECT4608</strain>
    </source>
</reference>
<dbReference type="InterPro" id="IPR029095">
    <property type="entry name" value="NarX-like_N"/>
</dbReference>
<dbReference type="InterPro" id="IPR042295">
    <property type="entry name" value="NarX-like_N_sf"/>
</dbReference>
<dbReference type="InterPro" id="IPR003594">
    <property type="entry name" value="HATPase_dom"/>
</dbReference>
<dbReference type="SMART" id="SM00387">
    <property type="entry name" value="HATPase_c"/>
    <property type="match status" value="1"/>
</dbReference>
<dbReference type="Pfam" id="PF13675">
    <property type="entry name" value="PilJ"/>
    <property type="match status" value="1"/>
</dbReference>
<keyword evidence="10 14" id="KW-0067">ATP-binding</keyword>
<evidence type="ECO:0000256" key="8">
    <source>
        <dbReference type="ARBA" id="ARBA00022741"/>
    </source>
</evidence>
<evidence type="ECO:0000256" key="11">
    <source>
        <dbReference type="ARBA" id="ARBA00022989"/>
    </source>
</evidence>
<comment type="subcellular location">
    <subcellularLocation>
        <location evidence="2">Cell inner membrane</location>
        <topology evidence="2">Multi-pass membrane protein</topology>
    </subcellularLocation>
</comment>
<keyword evidence="4 14" id="KW-0997">Cell inner membrane</keyword>
<keyword evidence="8 14" id="KW-0547">Nucleotide-binding</keyword>
<feature type="transmembrane region" description="Helical" evidence="15">
    <location>
        <begin position="12"/>
        <end position="33"/>
    </location>
</feature>
<evidence type="ECO:0000256" key="2">
    <source>
        <dbReference type="ARBA" id="ARBA00004429"/>
    </source>
</evidence>
<evidence type="ECO:0000259" key="17">
    <source>
        <dbReference type="PROSITE" id="PS50885"/>
    </source>
</evidence>
<dbReference type="PROSITE" id="PS50109">
    <property type="entry name" value="HIS_KIN"/>
    <property type="match status" value="1"/>
</dbReference>
<dbReference type="Pfam" id="PF07730">
    <property type="entry name" value="HisKA_3"/>
    <property type="match status" value="1"/>
</dbReference>
<name>A0A2S3R032_VIBVL</name>
<dbReference type="InterPro" id="IPR036890">
    <property type="entry name" value="HATPase_C_sf"/>
</dbReference>
<evidence type="ECO:0000259" key="16">
    <source>
        <dbReference type="PROSITE" id="PS50109"/>
    </source>
</evidence>
<dbReference type="Pfam" id="PF00672">
    <property type="entry name" value="HAMP"/>
    <property type="match status" value="1"/>
</dbReference>
<evidence type="ECO:0000256" key="5">
    <source>
        <dbReference type="ARBA" id="ARBA00022553"/>
    </source>
</evidence>
<feature type="domain" description="Histidine kinase" evidence="16">
    <location>
        <begin position="368"/>
        <end position="567"/>
    </location>
</feature>
<dbReference type="SMART" id="SM00304">
    <property type="entry name" value="HAMP"/>
    <property type="match status" value="1"/>
</dbReference>
<dbReference type="PANTHER" id="PTHR24421">
    <property type="entry name" value="NITRATE/NITRITE SENSOR PROTEIN NARX-RELATED"/>
    <property type="match status" value="1"/>
</dbReference>
<dbReference type="Gene3D" id="1.20.5.1930">
    <property type="match status" value="1"/>
</dbReference>
<dbReference type="InterPro" id="IPR016380">
    <property type="entry name" value="Sig_transdc_His_kin_NarX/NarQ"/>
</dbReference>
<comment type="catalytic activity">
    <reaction evidence="1 14">
        <text>ATP + protein L-histidine = ADP + protein N-phospho-L-histidine.</text>
        <dbReference type="EC" id="2.7.13.3"/>
    </reaction>
</comment>
<evidence type="ECO:0000256" key="1">
    <source>
        <dbReference type="ARBA" id="ARBA00000085"/>
    </source>
</evidence>
<dbReference type="GO" id="GO:0000155">
    <property type="term" value="F:phosphorelay sensor kinase activity"/>
    <property type="evidence" value="ECO:0007669"/>
    <property type="project" value="UniProtKB-UniRule"/>
</dbReference>
<evidence type="ECO:0000256" key="9">
    <source>
        <dbReference type="ARBA" id="ARBA00022777"/>
    </source>
</evidence>
<dbReference type="GO" id="GO:0005886">
    <property type="term" value="C:plasma membrane"/>
    <property type="evidence" value="ECO:0007669"/>
    <property type="project" value="UniProtKB-SubCell"/>
</dbReference>
<keyword evidence="12 14" id="KW-0902">Two-component regulatory system</keyword>
<dbReference type="InterPro" id="IPR003660">
    <property type="entry name" value="HAMP_dom"/>
</dbReference>
<dbReference type="Gene3D" id="3.30.565.10">
    <property type="entry name" value="Histidine kinase-like ATPase, C-terminal domain"/>
    <property type="match status" value="1"/>
</dbReference>
<dbReference type="CDD" id="cd06225">
    <property type="entry name" value="HAMP"/>
    <property type="match status" value="1"/>
</dbReference>
<dbReference type="Gene3D" id="1.20.120.960">
    <property type="entry name" value="Histidine kinase NarX, sensor domain"/>
    <property type="match status" value="1"/>
</dbReference>
<gene>
    <name evidence="18" type="ORF">CRN52_16340</name>
</gene>
<evidence type="ECO:0000313" key="19">
    <source>
        <dbReference type="Proteomes" id="UP000237466"/>
    </source>
</evidence>
<comment type="caution">
    <text evidence="18">The sequence shown here is derived from an EMBL/GenBank/DDBJ whole genome shotgun (WGS) entry which is preliminary data.</text>
</comment>
<evidence type="ECO:0000256" key="14">
    <source>
        <dbReference type="PIRNR" id="PIRNR003167"/>
    </source>
</evidence>
<keyword evidence="13 14" id="KW-0472">Membrane</keyword>
<keyword evidence="3 14" id="KW-1003">Cell membrane</keyword>
<evidence type="ECO:0000256" key="10">
    <source>
        <dbReference type="ARBA" id="ARBA00022840"/>
    </source>
</evidence>
<keyword evidence="9 14" id="KW-0418">Kinase</keyword>
<feature type="transmembrane region" description="Helical" evidence="15">
    <location>
        <begin position="123"/>
        <end position="141"/>
    </location>
</feature>